<keyword evidence="2" id="KW-1185">Reference proteome</keyword>
<accession>A0A937CUC6</accession>
<dbReference type="RefSeq" id="WP_201675904.1">
    <property type="nucleotide sequence ID" value="NZ_JAEQNE010000005.1"/>
</dbReference>
<comment type="caution">
    <text evidence="1">The sequence shown here is derived from an EMBL/GenBank/DDBJ whole genome shotgun (WGS) entry which is preliminary data.</text>
</comment>
<organism evidence="1 2">
    <name type="scientific">Ramlibacter monticola</name>
    <dbReference type="NCBI Taxonomy" id="1926872"/>
    <lineage>
        <taxon>Bacteria</taxon>
        <taxon>Pseudomonadati</taxon>
        <taxon>Pseudomonadota</taxon>
        <taxon>Betaproteobacteria</taxon>
        <taxon>Burkholderiales</taxon>
        <taxon>Comamonadaceae</taxon>
        <taxon>Ramlibacter</taxon>
    </lineage>
</organism>
<protein>
    <submittedName>
        <fullName evidence="1">Uncharacterized protein</fullName>
    </submittedName>
</protein>
<proteinExistence type="predicted"/>
<gene>
    <name evidence="1" type="ORF">JJ685_18955</name>
</gene>
<evidence type="ECO:0000313" key="1">
    <source>
        <dbReference type="EMBL" id="MBL0393226.1"/>
    </source>
</evidence>
<dbReference type="AlphaFoldDB" id="A0A937CUC6"/>
<evidence type="ECO:0000313" key="2">
    <source>
        <dbReference type="Proteomes" id="UP000599109"/>
    </source>
</evidence>
<name>A0A937CUC6_9BURK</name>
<dbReference type="Proteomes" id="UP000599109">
    <property type="component" value="Unassembled WGS sequence"/>
</dbReference>
<sequence>MIPGLLPATDDVQVHTLVMRLPDGSGPLRRIGICNSTGAVYREVTLHGPVQLLYLWAGLNALGFQQRPADEDVLSKYWLLFARDGGERLPPGAKGGQTPIP</sequence>
<dbReference type="EMBL" id="JAEQNE010000005">
    <property type="protein sequence ID" value="MBL0393226.1"/>
    <property type="molecule type" value="Genomic_DNA"/>
</dbReference>
<reference evidence="1 2" key="1">
    <citation type="journal article" date="2017" name="Int. J. Syst. Evol. Microbiol.">
        <title>Ramlibacter monticola sp. nov., isolated from forest soil.</title>
        <authorList>
            <person name="Chaudhary D.K."/>
            <person name="Kim J."/>
        </authorList>
    </citation>
    <scope>NUCLEOTIDE SEQUENCE [LARGE SCALE GENOMIC DNA]</scope>
    <source>
        <strain evidence="1 2">KACC 19175</strain>
    </source>
</reference>